<dbReference type="Proteomes" id="UP000078286">
    <property type="component" value="Unassembled WGS sequence"/>
</dbReference>
<proteinExistence type="predicted"/>
<organism evidence="1 2">
    <name type="scientific">Buttiauxella noackiae ATCC 51607</name>
    <dbReference type="NCBI Taxonomy" id="1354255"/>
    <lineage>
        <taxon>Bacteria</taxon>
        <taxon>Pseudomonadati</taxon>
        <taxon>Pseudomonadota</taxon>
        <taxon>Gammaproteobacteria</taxon>
        <taxon>Enterobacterales</taxon>
        <taxon>Enterobacteriaceae</taxon>
        <taxon>Buttiauxella</taxon>
    </lineage>
</organism>
<gene>
    <name evidence="1" type="ORF">M979_0343</name>
</gene>
<evidence type="ECO:0000313" key="2">
    <source>
        <dbReference type="Proteomes" id="UP000078286"/>
    </source>
</evidence>
<accession>A0A1B7HZG4</accession>
<name>A0A1B7HZG4_9ENTR</name>
<keyword evidence="2" id="KW-1185">Reference proteome</keyword>
<protein>
    <submittedName>
        <fullName evidence="1">Uncharacterized protein</fullName>
    </submittedName>
</protein>
<comment type="caution">
    <text evidence="1">The sequence shown here is derived from an EMBL/GenBank/DDBJ whole genome shotgun (WGS) entry which is preliminary data.</text>
</comment>
<dbReference type="RefSeq" id="WP_064553374.1">
    <property type="nucleotide sequence ID" value="NZ_LXEO01000007.1"/>
</dbReference>
<dbReference type="AlphaFoldDB" id="A0A1B7HZG4"/>
<dbReference type="PATRIC" id="fig|1354255.3.peg.355"/>
<evidence type="ECO:0000313" key="1">
    <source>
        <dbReference type="EMBL" id="OAT21114.1"/>
    </source>
</evidence>
<sequence length="76" mass="8778">MSRELNRLAYEMNNLASNALCYAQQIRGIVHADLELRDKDNDEQRWRFDALLTLACLACEELEKATSMPVHDEVKP</sequence>
<reference evidence="1 2" key="1">
    <citation type="submission" date="2016-04" db="EMBL/GenBank/DDBJ databases">
        <title>ATOL: Assembling a taxonomically balanced genome-scale reconstruction of the evolutionary history of the Enterobacteriaceae.</title>
        <authorList>
            <person name="Plunkett G.III."/>
            <person name="Neeno-Eckwall E.C."/>
            <person name="Glasner J.D."/>
            <person name="Perna N.T."/>
        </authorList>
    </citation>
    <scope>NUCLEOTIDE SEQUENCE [LARGE SCALE GENOMIC DNA]</scope>
    <source>
        <strain evidence="1 2">ATCC 51607</strain>
    </source>
</reference>
<dbReference type="EMBL" id="LXEO01000007">
    <property type="protein sequence ID" value="OAT21114.1"/>
    <property type="molecule type" value="Genomic_DNA"/>
</dbReference>